<evidence type="ECO:0000313" key="6">
    <source>
        <dbReference type="Proteomes" id="UP001142372"/>
    </source>
</evidence>
<name>A0A9W6M142_9MICO</name>
<keyword evidence="2" id="KW-0238">DNA-binding</keyword>
<evidence type="ECO:0000259" key="4">
    <source>
        <dbReference type="PROSITE" id="PS50932"/>
    </source>
</evidence>
<dbReference type="PROSITE" id="PS50932">
    <property type="entry name" value="HTH_LACI_2"/>
    <property type="match status" value="1"/>
</dbReference>
<evidence type="ECO:0000313" key="5">
    <source>
        <dbReference type="EMBL" id="GLJ77324.1"/>
    </source>
</evidence>
<dbReference type="InterPro" id="IPR010982">
    <property type="entry name" value="Lambda_DNA-bd_dom_sf"/>
</dbReference>
<dbReference type="SMART" id="SM00354">
    <property type="entry name" value="HTH_LACI"/>
    <property type="match status" value="1"/>
</dbReference>
<evidence type="ECO:0000256" key="1">
    <source>
        <dbReference type="ARBA" id="ARBA00023015"/>
    </source>
</evidence>
<keyword evidence="3" id="KW-0804">Transcription</keyword>
<reference evidence="5" key="2">
    <citation type="submission" date="2023-01" db="EMBL/GenBank/DDBJ databases">
        <authorList>
            <person name="Sun Q."/>
            <person name="Evtushenko L."/>
        </authorList>
    </citation>
    <scope>NUCLEOTIDE SEQUENCE</scope>
    <source>
        <strain evidence="5">VKM Ac-1401</strain>
    </source>
</reference>
<keyword evidence="6" id="KW-1185">Reference proteome</keyword>
<gene>
    <name evidence="5" type="ORF">GCM10017584_28980</name>
</gene>
<dbReference type="PANTHER" id="PTHR30146">
    <property type="entry name" value="LACI-RELATED TRANSCRIPTIONAL REPRESSOR"/>
    <property type="match status" value="1"/>
</dbReference>
<dbReference type="GO" id="GO:0003700">
    <property type="term" value="F:DNA-binding transcription factor activity"/>
    <property type="evidence" value="ECO:0007669"/>
    <property type="project" value="TreeGrafter"/>
</dbReference>
<comment type="caution">
    <text evidence="5">The sequence shown here is derived from an EMBL/GenBank/DDBJ whole genome shotgun (WGS) entry which is preliminary data.</text>
</comment>
<dbReference type="Gene3D" id="3.40.50.2300">
    <property type="match status" value="2"/>
</dbReference>
<evidence type="ECO:0000256" key="2">
    <source>
        <dbReference type="ARBA" id="ARBA00023125"/>
    </source>
</evidence>
<reference evidence="5" key="1">
    <citation type="journal article" date="2014" name="Int. J. Syst. Evol. Microbiol.">
        <title>Complete genome sequence of Corynebacterium casei LMG S-19264T (=DSM 44701T), isolated from a smear-ripened cheese.</title>
        <authorList>
            <consortium name="US DOE Joint Genome Institute (JGI-PGF)"/>
            <person name="Walter F."/>
            <person name="Albersmeier A."/>
            <person name="Kalinowski J."/>
            <person name="Ruckert C."/>
        </authorList>
    </citation>
    <scope>NUCLEOTIDE SEQUENCE</scope>
    <source>
        <strain evidence="5">VKM Ac-1401</strain>
    </source>
</reference>
<dbReference type="SUPFAM" id="SSF47413">
    <property type="entry name" value="lambda repressor-like DNA-binding domains"/>
    <property type="match status" value="1"/>
</dbReference>
<feature type="domain" description="HTH lacI-type" evidence="4">
    <location>
        <begin position="10"/>
        <end position="66"/>
    </location>
</feature>
<dbReference type="RefSeq" id="WP_271177970.1">
    <property type="nucleotide sequence ID" value="NZ_BAAAJO010000001.1"/>
</dbReference>
<sequence>MFTPQVVKAPTSTDVALAAGVSRATVSFVLNDKPNSRVSEDTRHRVLEAARLLGYTPNNAARSLASGEAVAGFLLSASRQDYGSTLGRTFDALLARTTDDGTDALRHTDTEQAGAEAAQLWAKLRPEAVLAESSRCDAEATELLRLAGVRALIVHGAVAVDYAPSLVVPQQPFGRIAVEHLAALGHTRVAFLTPTDPAAADTARERLAGARTAADAAGITLTVSPAAASSASLRDWAHAWRYDPHAPTAAVAYDDRIAMAAVRALADAGIRVPRDVSVIGADDHPAGADFIPRLTTVTFAADLLADHLLDAYTQMRAGTRVERVDAPAITLVARESTAAPARP</sequence>
<dbReference type="Pfam" id="PF00356">
    <property type="entry name" value="LacI"/>
    <property type="match status" value="1"/>
</dbReference>
<dbReference type="EMBL" id="BSEN01000014">
    <property type="protein sequence ID" value="GLJ77324.1"/>
    <property type="molecule type" value="Genomic_DNA"/>
</dbReference>
<dbReference type="SUPFAM" id="SSF53822">
    <property type="entry name" value="Periplasmic binding protein-like I"/>
    <property type="match status" value="1"/>
</dbReference>
<dbReference type="Proteomes" id="UP001142372">
    <property type="component" value="Unassembled WGS sequence"/>
</dbReference>
<keyword evidence="1" id="KW-0805">Transcription regulation</keyword>
<proteinExistence type="predicted"/>
<dbReference type="InterPro" id="IPR046335">
    <property type="entry name" value="LacI/GalR-like_sensor"/>
</dbReference>
<dbReference type="Pfam" id="PF13377">
    <property type="entry name" value="Peripla_BP_3"/>
    <property type="match status" value="1"/>
</dbReference>
<dbReference type="CDD" id="cd01392">
    <property type="entry name" value="HTH_LacI"/>
    <property type="match status" value="1"/>
</dbReference>
<dbReference type="PANTHER" id="PTHR30146:SF153">
    <property type="entry name" value="LACTOSE OPERON REPRESSOR"/>
    <property type="match status" value="1"/>
</dbReference>
<dbReference type="AlphaFoldDB" id="A0A9W6M142"/>
<dbReference type="Gene3D" id="1.10.260.40">
    <property type="entry name" value="lambda repressor-like DNA-binding domains"/>
    <property type="match status" value="1"/>
</dbReference>
<evidence type="ECO:0000256" key="3">
    <source>
        <dbReference type="ARBA" id="ARBA00023163"/>
    </source>
</evidence>
<organism evidence="5 6">
    <name type="scientific">Leifsonia poae</name>
    <dbReference type="NCBI Taxonomy" id="110933"/>
    <lineage>
        <taxon>Bacteria</taxon>
        <taxon>Bacillati</taxon>
        <taxon>Actinomycetota</taxon>
        <taxon>Actinomycetes</taxon>
        <taxon>Micrococcales</taxon>
        <taxon>Microbacteriaceae</taxon>
        <taxon>Leifsonia</taxon>
    </lineage>
</organism>
<dbReference type="InterPro" id="IPR028082">
    <property type="entry name" value="Peripla_BP_I"/>
</dbReference>
<dbReference type="CDD" id="cd06267">
    <property type="entry name" value="PBP1_LacI_sugar_binding-like"/>
    <property type="match status" value="1"/>
</dbReference>
<dbReference type="InterPro" id="IPR000843">
    <property type="entry name" value="HTH_LacI"/>
</dbReference>
<protein>
    <submittedName>
        <fullName evidence="5">LacI family transcriptional regulator</fullName>
    </submittedName>
</protein>
<dbReference type="GO" id="GO:0000976">
    <property type="term" value="F:transcription cis-regulatory region binding"/>
    <property type="evidence" value="ECO:0007669"/>
    <property type="project" value="TreeGrafter"/>
</dbReference>
<accession>A0A9W6M142</accession>